<evidence type="ECO:0000313" key="3">
    <source>
        <dbReference type="Proteomes" id="UP000030671"/>
    </source>
</evidence>
<sequence length="188" mass="20424">MNLMFQTPALITTTIAATRIYRSLQQRARKPVIGASYLSDFQFATNPEFTLDVRNRTTLNMRSGATTGTFSNLGLSSLDVQFPKSYGRYREEDLMEYPLTPISESATGLEDLVLEHGGQIAEPRSGRYGDLSEDLAMELGEPPRYSQYAHSLGSAGSGGRSGVDDSVVGGSSQARTVGYPPAILQGFR</sequence>
<feature type="region of interest" description="Disordered" evidence="1">
    <location>
        <begin position="150"/>
        <end position="175"/>
    </location>
</feature>
<gene>
    <name evidence="2" type="ORF">HETIRDRAFT_435138</name>
</gene>
<dbReference type="Proteomes" id="UP000030671">
    <property type="component" value="Unassembled WGS sequence"/>
</dbReference>
<name>W4K473_HETIT</name>
<dbReference type="GeneID" id="20674804"/>
<keyword evidence="3" id="KW-1185">Reference proteome</keyword>
<accession>W4K473</accession>
<proteinExistence type="predicted"/>
<dbReference type="InParanoid" id="W4K473"/>
<dbReference type="AlphaFoldDB" id="W4K473"/>
<evidence type="ECO:0000313" key="2">
    <source>
        <dbReference type="EMBL" id="ETW79836.1"/>
    </source>
</evidence>
<protein>
    <submittedName>
        <fullName evidence="2">Uncharacterized protein</fullName>
    </submittedName>
</protein>
<evidence type="ECO:0000256" key="1">
    <source>
        <dbReference type="SAM" id="MobiDB-lite"/>
    </source>
</evidence>
<organism evidence="2 3">
    <name type="scientific">Heterobasidion irregulare (strain TC 32-1)</name>
    <dbReference type="NCBI Taxonomy" id="747525"/>
    <lineage>
        <taxon>Eukaryota</taxon>
        <taxon>Fungi</taxon>
        <taxon>Dikarya</taxon>
        <taxon>Basidiomycota</taxon>
        <taxon>Agaricomycotina</taxon>
        <taxon>Agaricomycetes</taxon>
        <taxon>Russulales</taxon>
        <taxon>Bondarzewiaceae</taxon>
        <taxon>Heterobasidion</taxon>
        <taxon>Heterobasidion annosum species complex</taxon>
    </lineage>
</organism>
<dbReference type="EMBL" id="KI925460">
    <property type="protein sequence ID" value="ETW79836.1"/>
    <property type="molecule type" value="Genomic_DNA"/>
</dbReference>
<dbReference type="HOGENOM" id="CLU_1441225_0_0_1"/>
<dbReference type="RefSeq" id="XP_009548380.1">
    <property type="nucleotide sequence ID" value="XM_009550085.1"/>
</dbReference>
<reference evidence="2 3" key="1">
    <citation type="journal article" date="2012" name="New Phytol.">
        <title>Insight into trade-off between wood decay and parasitism from the genome of a fungal forest pathogen.</title>
        <authorList>
            <person name="Olson A."/>
            <person name="Aerts A."/>
            <person name="Asiegbu F."/>
            <person name="Belbahri L."/>
            <person name="Bouzid O."/>
            <person name="Broberg A."/>
            <person name="Canback B."/>
            <person name="Coutinho P.M."/>
            <person name="Cullen D."/>
            <person name="Dalman K."/>
            <person name="Deflorio G."/>
            <person name="van Diepen L.T."/>
            <person name="Dunand C."/>
            <person name="Duplessis S."/>
            <person name="Durling M."/>
            <person name="Gonthier P."/>
            <person name="Grimwood J."/>
            <person name="Fossdal C.G."/>
            <person name="Hansson D."/>
            <person name="Henrissat B."/>
            <person name="Hietala A."/>
            <person name="Himmelstrand K."/>
            <person name="Hoffmeister D."/>
            <person name="Hogberg N."/>
            <person name="James T.Y."/>
            <person name="Karlsson M."/>
            <person name="Kohler A."/>
            <person name="Kues U."/>
            <person name="Lee Y.H."/>
            <person name="Lin Y.C."/>
            <person name="Lind M."/>
            <person name="Lindquist E."/>
            <person name="Lombard V."/>
            <person name="Lucas S."/>
            <person name="Lunden K."/>
            <person name="Morin E."/>
            <person name="Murat C."/>
            <person name="Park J."/>
            <person name="Raffaello T."/>
            <person name="Rouze P."/>
            <person name="Salamov A."/>
            <person name="Schmutz J."/>
            <person name="Solheim H."/>
            <person name="Stahlberg J."/>
            <person name="Velez H."/>
            <person name="de Vries R.P."/>
            <person name="Wiebenga A."/>
            <person name="Woodward S."/>
            <person name="Yakovlev I."/>
            <person name="Garbelotto M."/>
            <person name="Martin F."/>
            <person name="Grigoriev I.V."/>
            <person name="Stenlid J."/>
        </authorList>
    </citation>
    <scope>NUCLEOTIDE SEQUENCE [LARGE SCALE GENOMIC DNA]</scope>
    <source>
        <strain evidence="2 3">TC 32-1</strain>
    </source>
</reference>
<dbReference type="KEGG" id="hir:HETIRDRAFT_435138"/>